<dbReference type="InterPro" id="IPR050950">
    <property type="entry name" value="HTH-type_LysR_regulators"/>
</dbReference>
<dbReference type="Gene3D" id="3.40.190.290">
    <property type="match status" value="1"/>
</dbReference>
<dbReference type="FunFam" id="1.10.10.10:FF:000001">
    <property type="entry name" value="LysR family transcriptional regulator"/>
    <property type="match status" value="1"/>
</dbReference>
<evidence type="ECO:0000256" key="4">
    <source>
        <dbReference type="ARBA" id="ARBA00023163"/>
    </source>
</evidence>
<evidence type="ECO:0000256" key="2">
    <source>
        <dbReference type="ARBA" id="ARBA00023015"/>
    </source>
</evidence>
<keyword evidence="3" id="KW-0238">DNA-binding</keyword>
<evidence type="ECO:0000256" key="3">
    <source>
        <dbReference type="ARBA" id="ARBA00023125"/>
    </source>
</evidence>
<dbReference type="PRINTS" id="PR00039">
    <property type="entry name" value="HTHLYSR"/>
</dbReference>
<dbReference type="Gene3D" id="1.10.10.10">
    <property type="entry name" value="Winged helix-like DNA-binding domain superfamily/Winged helix DNA-binding domain"/>
    <property type="match status" value="1"/>
</dbReference>
<dbReference type="EMBL" id="CP020919">
    <property type="protein sequence ID" value="AWG26051.1"/>
    <property type="molecule type" value="Genomic_DNA"/>
</dbReference>
<dbReference type="SUPFAM" id="SSF53850">
    <property type="entry name" value="Periplasmic binding protein-like II"/>
    <property type="match status" value="1"/>
</dbReference>
<accession>A0A2S1LQW6</accession>
<evidence type="ECO:0000259" key="5">
    <source>
        <dbReference type="PROSITE" id="PS50931"/>
    </source>
</evidence>
<keyword evidence="7" id="KW-1185">Reference proteome</keyword>
<proteinExistence type="inferred from homology"/>
<dbReference type="Proteomes" id="UP000244677">
    <property type="component" value="Chromosome"/>
</dbReference>
<name>A0A2S1LQW6_9FLAO</name>
<dbReference type="CDD" id="cd05466">
    <property type="entry name" value="PBP2_LTTR_substrate"/>
    <property type="match status" value="1"/>
</dbReference>
<evidence type="ECO:0000313" key="6">
    <source>
        <dbReference type="EMBL" id="AWG26051.1"/>
    </source>
</evidence>
<evidence type="ECO:0000313" key="7">
    <source>
        <dbReference type="Proteomes" id="UP000244677"/>
    </source>
</evidence>
<dbReference type="GO" id="GO:0003677">
    <property type="term" value="F:DNA binding"/>
    <property type="evidence" value="ECO:0007669"/>
    <property type="project" value="UniProtKB-KW"/>
</dbReference>
<feature type="domain" description="HTH lysR-type" evidence="5">
    <location>
        <begin position="1"/>
        <end position="58"/>
    </location>
</feature>
<dbReference type="GO" id="GO:0005829">
    <property type="term" value="C:cytosol"/>
    <property type="evidence" value="ECO:0007669"/>
    <property type="project" value="TreeGrafter"/>
</dbReference>
<protein>
    <submittedName>
        <fullName evidence="6">LysR family transcriptional regulator</fullName>
    </submittedName>
</protein>
<dbReference type="InterPro" id="IPR036388">
    <property type="entry name" value="WH-like_DNA-bd_sf"/>
</dbReference>
<evidence type="ECO:0000256" key="1">
    <source>
        <dbReference type="ARBA" id="ARBA00009437"/>
    </source>
</evidence>
<dbReference type="InterPro" id="IPR000847">
    <property type="entry name" value="LysR_HTH_N"/>
</dbReference>
<dbReference type="AlphaFoldDB" id="A0A2S1LQW6"/>
<dbReference type="PROSITE" id="PS50931">
    <property type="entry name" value="HTH_LYSR"/>
    <property type="match status" value="1"/>
</dbReference>
<dbReference type="RefSeq" id="WP_108737588.1">
    <property type="nucleotide sequence ID" value="NZ_CP020919.1"/>
</dbReference>
<dbReference type="PANTHER" id="PTHR30419:SF8">
    <property type="entry name" value="NITROGEN ASSIMILATION TRANSCRIPTIONAL ACTIVATOR-RELATED"/>
    <property type="match status" value="1"/>
</dbReference>
<dbReference type="KEGG" id="fki:FK004_12865"/>
<dbReference type="Pfam" id="PF03466">
    <property type="entry name" value="LysR_substrate"/>
    <property type="match status" value="1"/>
</dbReference>
<dbReference type="PANTHER" id="PTHR30419">
    <property type="entry name" value="HTH-TYPE TRANSCRIPTIONAL REGULATOR YBHD"/>
    <property type="match status" value="1"/>
</dbReference>
<reference evidence="6 7" key="1">
    <citation type="submission" date="2017-04" db="EMBL/GenBank/DDBJ databases">
        <title>Complete genome sequence of Flavobacterium kingsejong AJ004.</title>
        <authorList>
            <person name="Lee P.C."/>
        </authorList>
    </citation>
    <scope>NUCLEOTIDE SEQUENCE [LARGE SCALE GENOMIC DNA]</scope>
    <source>
        <strain evidence="6 7">AJ004</strain>
    </source>
</reference>
<dbReference type="InterPro" id="IPR036390">
    <property type="entry name" value="WH_DNA-bd_sf"/>
</dbReference>
<dbReference type="GO" id="GO:0003700">
    <property type="term" value="F:DNA-binding transcription factor activity"/>
    <property type="evidence" value="ECO:0007669"/>
    <property type="project" value="InterPro"/>
</dbReference>
<dbReference type="SUPFAM" id="SSF46785">
    <property type="entry name" value="Winged helix' DNA-binding domain"/>
    <property type="match status" value="1"/>
</dbReference>
<gene>
    <name evidence="6" type="ORF">FK004_12865</name>
</gene>
<dbReference type="Pfam" id="PF00126">
    <property type="entry name" value="HTH_1"/>
    <property type="match status" value="1"/>
</dbReference>
<keyword evidence="4" id="KW-0804">Transcription</keyword>
<organism evidence="6 7">
    <name type="scientific">Flavobacterium kingsejongi</name>
    <dbReference type="NCBI Taxonomy" id="1678728"/>
    <lineage>
        <taxon>Bacteria</taxon>
        <taxon>Pseudomonadati</taxon>
        <taxon>Bacteroidota</taxon>
        <taxon>Flavobacteriia</taxon>
        <taxon>Flavobacteriales</taxon>
        <taxon>Flavobacteriaceae</taxon>
        <taxon>Flavobacterium</taxon>
    </lineage>
</organism>
<dbReference type="OrthoDB" id="9803735at2"/>
<keyword evidence="2" id="KW-0805">Transcription regulation</keyword>
<dbReference type="InterPro" id="IPR005119">
    <property type="entry name" value="LysR_subst-bd"/>
</dbReference>
<comment type="similarity">
    <text evidence="1">Belongs to the LysR transcriptional regulatory family.</text>
</comment>
<sequence>MELRQLNYFLRAKELLNFTAAAAELNISQSTLSQQIKQLEIELDTPLFHRIGKRILLTEAGSLFYDYALQSVSKASSGMALLKDLKDLKTGELYIGVTYGLRYILTPALIQFLELYPKISIQIVFGTSEELYHKLLKLELDFILTFADQATDENLSYKLLFESPLCLITSTYNALASKKEITLPEIGKLTLALPANGYSTRQFINETFTKNNIIPNIPVEVNDIPTLLELVKAGNWHTILAKTTVQDYDDLCVIPIKGKKMLRKAMIISMKNVYEKKAAHFFCALLMNKTGLKQSIQ</sequence>